<comment type="caution">
    <text evidence="2">The sequence shown here is derived from an EMBL/GenBank/DDBJ whole genome shotgun (WGS) entry which is preliminary data.</text>
</comment>
<gene>
    <name evidence="2" type="ORF">CYCCA115_LOCUS23655</name>
</gene>
<dbReference type="EMBL" id="CAKOGP040002424">
    <property type="protein sequence ID" value="CAJ1969338.1"/>
    <property type="molecule type" value="Genomic_DNA"/>
</dbReference>
<dbReference type="InterPro" id="IPR036850">
    <property type="entry name" value="NDK-like_dom_sf"/>
</dbReference>
<name>A0AAD2JPC2_9STRA</name>
<reference evidence="2" key="1">
    <citation type="submission" date="2023-08" db="EMBL/GenBank/DDBJ databases">
        <authorList>
            <person name="Audoor S."/>
            <person name="Bilcke G."/>
        </authorList>
    </citation>
    <scope>NUCLEOTIDE SEQUENCE</scope>
</reference>
<evidence type="ECO:0000256" key="1">
    <source>
        <dbReference type="SAM" id="SignalP"/>
    </source>
</evidence>
<dbReference type="Proteomes" id="UP001295423">
    <property type="component" value="Unassembled WGS sequence"/>
</dbReference>
<evidence type="ECO:0000313" key="3">
    <source>
        <dbReference type="Proteomes" id="UP001295423"/>
    </source>
</evidence>
<feature type="chain" id="PRO_5042240407" description="Nucleoside-diphosphate kinase" evidence="1">
    <location>
        <begin position="19"/>
        <end position="333"/>
    </location>
</feature>
<keyword evidence="1" id="KW-0732">Signal</keyword>
<keyword evidence="3" id="KW-1185">Reference proteome</keyword>
<organism evidence="2 3">
    <name type="scientific">Cylindrotheca closterium</name>
    <dbReference type="NCBI Taxonomy" id="2856"/>
    <lineage>
        <taxon>Eukaryota</taxon>
        <taxon>Sar</taxon>
        <taxon>Stramenopiles</taxon>
        <taxon>Ochrophyta</taxon>
        <taxon>Bacillariophyta</taxon>
        <taxon>Bacillariophyceae</taxon>
        <taxon>Bacillariophycidae</taxon>
        <taxon>Bacillariales</taxon>
        <taxon>Bacillariaceae</taxon>
        <taxon>Cylindrotheca</taxon>
    </lineage>
</organism>
<evidence type="ECO:0000313" key="2">
    <source>
        <dbReference type="EMBL" id="CAJ1969338.1"/>
    </source>
</evidence>
<evidence type="ECO:0008006" key="4">
    <source>
        <dbReference type="Google" id="ProtNLM"/>
    </source>
</evidence>
<proteinExistence type="predicted"/>
<sequence>MWSTLVFLLVAQLSWTTAEESCAASGAPLNSAFVFVKPHANTPATREMVVDKLSKAGLTILSQSEINGVEIDEKSLIDQHYFSIASKATILSADKIPVPNEKFEAFFGESYSSVLKDNRAFNALEACKQFGCTPIELNDAWREAEKADKVVKLGGGFYCGLLSVNGKPELYVFNAFFMSMRSKFVGEENSIQGYEVQWDPSVLSWASFRSDVLGPTDPSKAKRGSIRRAVLDNYKNLGLSSKPNNSDNGVHASASPFEGLAEKANWLGVKPQDDPFGKALLGAGIAKKKLNQWFKDPQVKLTESTSGSLFDDLEDLDAAECLQRLIELSKLNH</sequence>
<feature type="signal peptide" evidence="1">
    <location>
        <begin position="1"/>
        <end position="18"/>
    </location>
</feature>
<accession>A0AAD2JPC2</accession>
<dbReference type="AlphaFoldDB" id="A0AAD2JPC2"/>
<dbReference type="Gene3D" id="3.30.70.141">
    <property type="entry name" value="Nucleoside diphosphate kinase-like domain"/>
    <property type="match status" value="1"/>
</dbReference>
<protein>
    <recommendedName>
        <fullName evidence="4">Nucleoside-diphosphate kinase</fullName>
    </recommendedName>
</protein>
<dbReference type="SUPFAM" id="SSF54919">
    <property type="entry name" value="Nucleoside diphosphate kinase, NDK"/>
    <property type="match status" value="1"/>
</dbReference>